<dbReference type="GO" id="GO:0042391">
    <property type="term" value="P:regulation of membrane potential"/>
    <property type="evidence" value="ECO:0007669"/>
    <property type="project" value="TreeGrafter"/>
</dbReference>
<protein>
    <submittedName>
        <fullName evidence="3">Uncharacterized protein</fullName>
    </submittedName>
</protein>
<accession>A0A9D4MK66</accession>
<dbReference type="Gene3D" id="1.10.1200.260">
    <property type="match status" value="1"/>
</dbReference>
<keyword evidence="2" id="KW-0472">Membrane</keyword>
<reference evidence="3" key="2">
    <citation type="submission" date="2020-11" db="EMBL/GenBank/DDBJ databases">
        <authorList>
            <person name="McCartney M.A."/>
            <person name="Auch B."/>
            <person name="Kono T."/>
            <person name="Mallez S."/>
            <person name="Becker A."/>
            <person name="Gohl D.M."/>
            <person name="Silverstein K.A.T."/>
            <person name="Koren S."/>
            <person name="Bechman K.B."/>
            <person name="Herman A."/>
            <person name="Abrahante J.E."/>
            <person name="Garbe J."/>
        </authorList>
    </citation>
    <scope>NUCLEOTIDE SEQUENCE</scope>
    <source>
        <strain evidence="3">Duluth1</strain>
        <tissue evidence="3">Whole animal</tissue>
    </source>
</reference>
<dbReference type="PANTHER" id="PTHR10217">
    <property type="entry name" value="VOLTAGE AND LIGAND GATED POTASSIUM CHANNEL"/>
    <property type="match status" value="1"/>
</dbReference>
<dbReference type="EMBL" id="JAIWYP010000001">
    <property type="protein sequence ID" value="KAH3878780.1"/>
    <property type="molecule type" value="Genomic_DNA"/>
</dbReference>
<sequence length="128" mass="14037">MNTKTIKLTSSASPTVSCASLSVYPIITALLSAAIFGNGSSIMMRVYLGSDEYHDKTQSIEEFINFHHLPKNLASRLQESFKHTSAYTNEIDMNTVSKSFPESACGYLPSSQSESAKQLPRLPESLGR</sequence>
<name>A0A9D4MK66_DREPO</name>
<comment type="caution">
    <text evidence="3">The sequence shown here is derived from an EMBL/GenBank/DDBJ whole genome shotgun (WGS) entry which is preliminary data.</text>
</comment>
<keyword evidence="2" id="KW-1133">Transmembrane helix</keyword>
<dbReference type="GO" id="GO:0005242">
    <property type="term" value="F:inward rectifier potassium channel activity"/>
    <property type="evidence" value="ECO:0007669"/>
    <property type="project" value="TreeGrafter"/>
</dbReference>
<organism evidence="3 4">
    <name type="scientific">Dreissena polymorpha</name>
    <name type="common">Zebra mussel</name>
    <name type="synonym">Mytilus polymorpha</name>
    <dbReference type="NCBI Taxonomy" id="45954"/>
    <lineage>
        <taxon>Eukaryota</taxon>
        <taxon>Metazoa</taxon>
        <taxon>Spiralia</taxon>
        <taxon>Lophotrochozoa</taxon>
        <taxon>Mollusca</taxon>
        <taxon>Bivalvia</taxon>
        <taxon>Autobranchia</taxon>
        <taxon>Heteroconchia</taxon>
        <taxon>Euheterodonta</taxon>
        <taxon>Imparidentia</taxon>
        <taxon>Neoheterodontei</taxon>
        <taxon>Myida</taxon>
        <taxon>Dreissenoidea</taxon>
        <taxon>Dreissenidae</taxon>
        <taxon>Dreissena</taxon>
    </lineage>
</organism>
<evidence type="ECO:0000313" key="3">
    <source>
        <dbReference type="EMBL" id="KAH3878780.1"/>
    </source>
</evidence>
<dbReference type="PANTHER" id="PTHR10217:SF548">
    <property type="entry name" value="GH12235P"/>
    <property type="match status" value="1"/>
</dbReference>
<dbReference type="Proteomes" id="UP000828390">
    <property type="component" value="Unassembled WGS sequence"/>
</dbReference>
<dbReference type="AlphaFoldDB" id="A0A9D4MK66"/>
<proteinExistence type="predicted"/>
<keyword evidence="2" id="KW-0812">Transmembrane</keyword>
<evidence type="ECO:0000256" key="1">
    <source>
        <dbReference type="SAM" id="MobiDB-lite"/>
    </source>
</evidence>
<dbReference type="GO" id="GO:0005886">
    <property type="term" value="C:plasma membrane"/>
    <property type="evidence" value="ECO:0007669"/>
    <property type="project" value="TreeGrafter"/>
</dbReference>
<evidence type="ECO:0000313" key="4">
    <source>
        <dbReference type="Proteomes" id="UP000828390"/>
    </source>
</evidence>
<evidence type="ECO:0000256" key="2">
    <source>
        <dbReference type="SAM" id="Phobius"/>
    </source>
</evidence>
<gene>
    <name evidence="3" type="ORF">DPMN_002679</name>
</gene>
<feature type="region of interest" description="Disordered" evidence="1">
    <location>
        <begin position="107"/>
        <end position="128"/>
    </location>
</feature>
<feature type="transmembrane region" description="Helical" evidence="2">
    <location>
        <begin position="12"/>
        <end position="36"/>
    </location>
</feature>
<keyword evidence="4" id="KW-1185">Reference proteome</keyword>
<reference evidence="3" key="1">
    <citation type="journal article" date="2019" name="bioRxiv">
        <title>The Genome of the Zebra Mussel, Dreissena polymorpha: A Resource for Invasive Species Research.</title>
        <authorList>
            <person name="McCartney M.A."/>
            <person name="Auch B."/>
            <person name="Kono T."/>
            <person name="Mallez S."/>
            <person name="Zhang Y."/>
            <person name="Obille A."/>
            <person name="Becker A."/>
            <person name="Abrahante J.E."/>
            <person name="Garbe J."/>
            <person name="Badalamenti J.P."/>
            <person name="Herman A."/>
            <person name="Mangelson H."/>
            <person name="Liachko I."/>
            <person name="Sullivan S."/>
            <person name="Sone E.D."/>
            <person name="Koren S."/>
            <person name="Silverstein K.A.T."/>
            <person name="Beckman K.B."/>
            <person name="Gohl D.M."/>
        </authorList>
    </citation>
    <scope>NUCLEOTIDE SEQUENCE</scope>
    <source>
        <strain evidence="3">Duluth1</strain>
        <tissue evidence="3">Whole animal</tissue>
    </source>
</reference>
<dbReference type="InterPro" id="IPR050818">
    <property type="entry name" value="KCNH_animal-type"/>
</dbReference>